<dbReference type="SUPFAM" id="SSF56672">
    <property type="entry name" value="DNA/RNA polymerases"/>
    <property type="match status" value="1"/>
</dbReference>
<accession>A0AAW2X5V3</accession>
<dbReference type="EMBL" id="JACGWN010000005">
    <property type="protein sequence ID" value="KAL0448820.1"/>
    <property type="molecule type" value="Genomic_DNA"/>
</dbReference>
<name>A0AAW2X5V3_9LAMI</name>
<dbReference type="Gene3D" id="3.10.10.10">
    <property type="entry name" value="HIV Type 1 Reverse Transcriptase, subunit A, domain 1"/>
    <property type="match status" value="1"/>
</dbReference>
<proteinExistence type="predicted"/>
<dbReference type="AlphaFoldDB" id="A0AAW2X5V3"/>
<dbReference type="InterPro" id="IPR053134">
    <property type="entry name" value="RNA-dir_DNA_polymerase"/>
</dbReference>
<dbReference type="PANTHER" id="PTHR24559:SF444">
    <property type="entry name" value="REVERSE TRANSCRIPTASE DOMAIN-CONTAINING PROTEIN"/>
    <property type="match status" value="1"/>
</dbReference>
<reference evidence="1" key="1">
    <citation type="submission" date="2020-06" db="EMBL/GenBank/DDBJ databases">
        <authorList>
            <person name="Li T."/>
            <person name="Hu X."/>
            <person name="Zhang T."/>
            <person name="Song X."/>
            <person name="Zhang H."/>
            <person name="Dai N."/>
            <person name="Sheng W."/>
            <person name="Hou X."/>
            <person name="Wei L."/>
        </authorList>
    </citation>
    <scope>NUCLEOTIDE SEQUENCE</scope>
    <source>
        <strain evidence="1">KEN1</strain>
        <tissue evidence="1">Leaf</tissue>
    </source>
</reference>
<protein>
    <submittedName>
        <fullName evidence="1">Uncharacterized protein</fullName>
    </submittedName>
</protein>
<sequence>MGLSENLISPHASSLVGFEGSVVRPMGEIVLPISLGEEPKQKTHMARFLVVNTTHPSYNVILGRPTLNAFRAVISTSCLKIKFPTPSGMGEVRGDQLKARECRCHTLRQLEQENKEPRVEKINPADGTTCFQLENSNREIKIGANLSSTEKEELVRFLQDNQEVFEWEEEKATGIPEHVVQHRLSIHTNATPVKQKKSMGREKNLIIHQEVERLLKAGHIREVRYPDWIANVVLVPKPGGKWRMCVDFTDLNKACPKTHTIAAY</sequence>
<organism evidence="1">
    <name type="scientific">Sesamum latifolium</name>
    <dbReference type="NCBI Taxonomy" id="2727402"/>
    <lineage>
        <taxon>Eukaryota</taxon>
        <taxon>Viridiplantae</taxon>
        <taxon>Streptophyta</taxon>
        <taxon>Embryophyta</taxon>
        <taxon>Tracheophyta</taxon>
        <taxon>Spermatophyta</taxon>
        <taxon>Magnoliopsida</taxon>
        <taxon>eudicotyledons</taxon>
        <taxon>Gunneridae</taxon>
        <taxon>Pentapetalae</taxon>
        <taxon>asterids</taxon>
        <taxon>lamiids</taxon>
        <taxon>Lamiales</taxon>
        <taxon>Pedaliaceae</taxon>
        <taxon>Sesamum</taxon>
    </lineage>
</organism>
<dbReference type="InterPro" id="IPR043502">
    <property type="entry name" value="DNA/RNA_pol_sf"/>
</dbReference>
<comment type="caution">
    <text evidence="1">The sequence shown here is derived from an EMBL/GenBank/DDBJ whole genome shotgun (WGS) entry which is preliminary data.</text>
</comment>
<reference evidence="1" key="2">
    <citation type="journal article" date="2024" name="Plant">
        <title>Genomic evolution and insights into agronomic trait innovations of Sesamum species.</title>
        <authorList>
            <person name="Miao H."/>
            <person name="Wang L."/>
            <person name="Qu L."/>
            <person name="Liu H."/>
            <person name="Sun Y."/>
            <person name="Le M."/>
            <person name="Wang Q."/>
            <person name="Wei S."/>
            <person name="Zheng Y."/>
            <person name="Lin W."/>
            <person name="Duan Y."/>
            <person name="Cao H."/>
            <person name="Xiong S."/>
            <person name="Wang X."/>
            <person name="Wei L."/>
            <person name="Li C."/>
            <person name="Ma Q."/>
            <person name="Ju M."/>
            <person name="Zhao R."/>
            <person name="Li G."/>
            <person name="Mu C."/>
            <person name="Tian Q."/>
            <person name="Mei H."/>
            <person name="Zhang T."/>
            <person name="Gao T."/>
            <person name="Zhang H."/>
        </authorList>
    </citation>
    <scope>NUCLEOTIDE SEQUENCE</scope>
    <source>
        <strain evidence="1">KEN1</strain>
    </source>
</reference>
<gene>
    <name evidence="1" type="ORF">Slati_1438400</name>
</gene>
<evidence type="ECO:0000313" key="1">
    <source>
        <dbReference type="EMBL" id="KAL0448820.1"/>
    </source>
</evidence>
<dbReference type="PANTHER" id="PTHR24559">
    <property type="entry name" value="TRANSPOSON TY3-I GAG-POL POLYPROTEIN"/>
    <property type="match status" value="1"/>
</dbReference>